<dbReference type="Pfam" id="PF20684">
    <property type="entry name" value="Fung_rhodopsin"/>
    <property type="match status" value="1"/>
</dbReference>
<evidence type="ECO:0000256" key="5">
    <source>
        <dbReference type="ARBA" id="ARBA00038359"/>
    </source>
</evidence>
<feature type="transmembrane region" description="Helical" evidence="7">
    <location>
        <begin position="214"/>
        <end position="234"/>
    </location>
</feature>
<dbReference type="PANTHER" id="PTHR33048">
    <property type="entry name" value="PTH11-LIKE INTEGRAL MEMBRANE PROTEIN (AFU_ORTHOLOGUE AFUA_5G11245)"/>
    <property type="match status" value="1"/>
</dbReference>
<feature type="domain" description="Rhodopsin" evidence="8">
    <location>
        <begin position="51"/>
        <end position="309"/>
    </location>
</feature>
<keyword evidence="2 7" id="KW-0812">Transmembrane</keyword>
<dbReference type="InterPro" id="IPR049326">
    <property type="entry name" value="Rhodopsin_dom_fungi"/>
</dbReference>
<comment type="similarity">
    <text evidence="5">Belongs to the SAT4 family.</text>
</comment>
<evidence type="ECO:0000256" key="7">
    <source>
        <dbReference type="SAM" id="Phobius"/>
    </source>
</evidence>
<evidence type="ECO:0000256" key="2">
    <source>
        <dbReference type="ARBA" id="ARBA00022692"/>
    </source>
</evidence>
<reference evidence="9" key="1">
    <citation type="submission" date="2023-01" db="EMBL/GenBank/DDBJ databases">
        <authorList>
            <person name="Van Ghelder C."/>
            <person name="Rancurel C."/>
        </authorList>
    </citation>
    <scope>NUCLEOTIDE SEQUENCE</scope>
    <source>
        <strain evidence="9">CNCM I-4278</strain>
    </source>
</reference>
<feature type="transmembrane region" description="Helical" evidence="7">
    <location>
        <begin position="164"/>
        <end position="184"/>
    </location>
</feature>
<feature type="transmembrane region" description="Helical" evidence="7">
    <location>
        <begin position="246"/>
        <end position="267"/>
    </location>
</feature>
<evidence type="ECO:0000256" key="3">
    <source>
        <dbReference type="ARBA" id="ARBA00022989"/>
    </source>
</evidence>
<dbReference type="AlphaFoldDB" id="A0A9W4UP77"/>
<feature type="compositionally biased region" description="Basic residues" evidence="6">
    <location>
        <begin position="377"/>
        <end position="389"/>
    </location>
</feature>
<protein>
    <recommendedName>
        <fullName evidence="8">Rhodopsin domain-containing protein</fullName>
    </recommendedName>
</protein>
<dbReference type="InterPro" id="IPR052337">
    <property type="entry name" value="SAT4-like"/>
</dbReference>
<evidence type="ECO:0000256" key="4">
    <source>
        <dbReference type="ARBA" id="ARBA00023136"/>
    </source>
</evidence>
<feature type="transmembrane region" description="Helical" evidence="7">
    <location>
        <begin position="67"/>
        <end position="88"/>
    </location>
</feature>
<comment type="caution">
    <text evidence="9">The sequence shown here is derived from an EMBL/GenBank/DDBJ whole genome shotgun (WGS) entry which is preliminary data.</text>
</comment>
<keyword evidence="10" id="KW-1185">Reference proteome</keyword>
<dbReference type="PANTHER" id="PTHR33048:SF92">
    <property type="entry name" value="INTEGRAL MEMBRANE PROTEIN"/>
    <property type="match status" value="1"/>
</dbReference>
<keyword evidence="3 7" id="KW-1133">Transmembrane helix</keyword>
<feature type="transmembrane region" description="Helical" evidence="7">
    <location>
        <begin position="36"/>
        <end position="55"/>
    </location>
</feature>
<name>A0A9W4UP77_9PLEO</name>
<evidence type="ECO:0000256" key="1">
    <source>
        <dbReference type="ARBA" id="ARBA00004141"/>
    </source>
</evidence>
<dbReference type="Proteomes" id="UP001152607">
    <property type="component" value="Unassembled WGS sequence"/>
</dbReference>
<gene>
    <name evidence="9" type="ORF">PDIGIT_LOCUS12741</name>
</gene>
<dbReference type="GO" id="GO:0016020">
    <property type="term" value="C:membrane"/>
    <property type="evidence" value="ECO:0007669"/>
    <property type="project" value="UniProtKB-SubCell"/>
</dbReference>
<organism evidence="9 10">
    <name type="scientific">Periconia digitata</name>
    <dbReference type="NCBI Taxonomy" id="1303443"/>
    <lineage>
        <taxon>Eukaryota</taxon>
        <taxon>Fungi</taxon>
        <taxon>Dikarya</taxon>
        <taxon>Ascomycota</taxon>
        <taxon>Pezizomycotina</taxon>
        <taxon>Dothideomycetes</taxon>
        <taxon>Pleosporomycetidae</taxon>
        <taxon>Pleosporales</taxon>
        <taxon>Massarineae</taxon>
        <taxon>Periconiaceae</taxon>
        <taxon>Periconia</taxon>
    </lineage>
</organism>
<evidence type="ECO:0000256" key="6">
    <source>
        <dbReference type="SAM" id="MobiDB-lite"/>
    </source>
</evidence>
<proteinExistence type="inferred from homology"/>
<feature type="transmembrane region" description="Helical" evidence="7">
    <location>
        <begin position="287"/>
        <end position="309"/>
    </location>
</feature>
<dbReference type="OrthoDB" id="444631at2759"/>
<accession>A0A9W4UP77</accession>
<sequence>MDRILEVIRETQALSPEKVRWAIEHACRVDQLSFKVWIILLAACAILASTARLLVRHLRERTFCLDEYFMLLSAICFIIETGLVYSSISPIYLIDAVTLQLPVLSYTMRPTEGSPTHDLREEFLQSNHRTVGAYFVFGWLAIFAVKASFLSLFHKMLRNVNKKLMIWFWVTVVLTVISVMAVVLETFELCSKFGAGPVQCFFEDGFTFSIHSTVVVQLLDIITDLMVISIPVLLLQLSSLRLKLKLRLVLVLCLSTACIVIGIARMAGGVHSNVLSRKQFSIVWLTFMLHCEAAVALMAGSVPALHALFTSQESKIRKRVLISKSSEGKSSLKTGTGTLDEDMVERQELQPQTCDGEKSPGLNKWQNSVANLIPKRMSSHRSRRLRGPHGRTGSTDSGILHPVLAYHRFRRQERDEEESQRSLNDLNAIKVTYNMTISSQSAVDTSVDGDHIDTIALVPKPSNHLAGIEAPEPAMTTRQMNYFVEGQFGQIQAGMQM</sequence>
<feature type="region of interest" description="Disordered" evidence="6">
    <location>
        <begin position="377"/>
        <end position="398"/>
    </location>
</feature>
<evidence type="ECO:0000259" key="8">
    <source>
        <dbReference type="Pfam" id="PF20684"/>
    </source>
</evidence>
<evidence type="ECO:0000313" key="9">
    <source>
        <dbReference type="EMBL" id="CAI6339580.1"/>
    </source>
</evidence>
<dbReference type="EMBL" id="CAOQHR010000009">
    <property type="protein sequence ID" value="CAI6339580.1"/>
    <property type="molecule type" value="Genomic_DNA"/>
</dbReference>
<keyword evidence="4 7" id="KW-0472">Membrane</keyword>
<evidence type="ECO:0000313" key="10">
    <source>
        <dbReference type="Proteomes" id="UP001152607"/>
    </source>
</evidence>
<comment type="subcellular location">
    <subcellularLocation>
        <location evidence="1">Membrane</location>
        <topology evidence="1">Multi-pass membrane protein</topology>
    </subcellularLocation>
</comment>
<feature type="transmembrane region" description="Helical" evidence="7">
    <location>
        <begin position="131"/>
        <end position="152"/>
    </location>
</feature>